<dbReference type="EMBL" id="JARBHB010000013">
    <property type="protein sequence ID" value="KAJ8870011.1"/>
    <property type="molecule type" value="Genomic_DNA"/>
</dbReference>
<sequence length="627" mass="69086">MKHRDGFVHRIANVGMECQTTFQDDTEIFHLRDHPDHSAPAYRDIVLECAVIIFWNVLMYARVYYGNVLQCTGMCCSVLECAAVYRNVLQCTVVCWSTLDCTGVYCNVMGCARVVYVLGVALNGIQRPGDLAIAQAQLNTTLKLKLQHLWAERNKISATSVPRWCSGQTTRLPPRRTGFNFPGGVVPRFSHVGIVPDDADGRRVFSGISRFSSSPIITSFKPHRLSRPPSTLEPSPQHPLRRQRGRRMLSFFVRCPSYKEKDKNVRQRHWCERRVWGTDLGGRPSPRQAGPAYAPRLQPALCRGRRRRRRLLLSPAGQDLPAGAAAAALRLRRRRRPRGPAPVPPPPPAQHTTDLQIPVSHESSVLGTSGWRGSRGWLFSSTAKATVLVLPTPLRLSSDEYLLPSSLYGTSFARDCFVCRSKDEQLRLSSTTWSAPTSSDKYLPLTWRSADVRLLGSGGIGGAFSSALRDLLRSLLLLVFALLPDGCCCFCLFSKNARPLSIRDAFFSSDEAWAGCWTRIFHGSSQILSKALCLVFSFWRSLLSLWVSTATGVAGGSSRTLVAAPLICGGGKAVWGVGLSRTAPASPQSIAIFGCGSASRANWMLTRGRLPPDRLRGSDLRGNPPTP</sequence>
<name>A0ABQ9GEQ6_9NEOP</name>
<keyword evidence="3" id="KW-1185">Reference proteome</keyword>
<feature type="region of interest" description="Disordered" evidence="1">
    <location>
        <begin position="219"/>
        <end position="241"/>
    </location>
</feature>
<evidence type="ECO:0000256" key="1">
    <source>
        <dbReference type="SAM" id="MobiDB-lite"/>
    </source>
</evidence>
<protein>
    <submittedName>
        <fullName evidence="2">Uncharacterized protein</fullName>
    </submittedName>
</protein>
<evidence type="ECO:0000313" key="3">
    <source>
        <dbReference type="Proteomes" id="UP001159363"/>
    </source>
</evidence>
<comment type="caution">
    <text evidence="2">The sequence shown here is derived from an EMBL/GenBank/DDBJ whole genome shotgun (WGS) entry which is preliminary data.</text>
</comment>
<organism evidence="2 3">
    <name type="scientific">Dryococelus australis</name>
    <dbReference type="NCBI Taxonomy" id="614101"/>
    <lineage>
        <taxon>Eukaryota</taxon>
        <taxon>Metazoa</taxon>
        <taxon>Ecdysozoa</taxon>
        <taxon>Arthropoda</taxon>
        <taxon>Hexapoda</taxon>
        <taxon>Insecta</taxon>
        <taxon>Pterygota</taxon>
        <taxon>Neoptera</taxon>
        <taxon>Polyneoptera</taxon>
        <taxon>Phasmatodea</taxon>
        <taxon>Verophasmatodea</taxon>
        <taxon>Anareolatae</taxon>
        <taxon>Phasmatidae</taxon>
        <taxon>Eurycanthinae</taxon>
        <taxon>Dryococelus</taxon>
    </lineage>
</organism>
<dbReference type="Proteomes" id="UP001159363">
    <property type="component" value="Chromosome 12"/>
</dbReference>
<evidence type="ECO:0000313" key="2">
    <source>
        <dbReference type="EMBL" id="KAJ8870011.1"/>
    </source>
</evidence>
<accession>A0ABQ9GEQ6</accession>
<gene>
    <name evidence="2" type="ORF">PR048_029022</name>
</gene>
<reference evidence="2 3" key="1">
    <citation type="submission" date="2023-02" db="EMBL/GenBank/DDBJ databases">
        <title>LHISI_Scaffold_Assembly.</title>
        <authorList>
            <person name="Stuart O.P."/>
            <person name="Cleave R."/>
            <person name="Magrath M.J.L."/>
            <person name="Mikheyev A.S."/>
        </authorList>
    </citation>
    <scope>NUCLEOTIDE SEQUENCE [LARGE SCALE GENOMIC DNA]</scope>
    <source>
        <strain evidence="2">Daus_M_001</strain>
        <tissue evidence="2">Leg muscle</tissue>
    </source>
</reference>
<proteinExistence type="predicted"/>